<dbReference type="eggNOG" id="ENOG50339NM">
    <property type="taxonomic scope" value="Bacteria"/>
</dbReference>
<dbReference type="RefSeq" id="WP_011390403.1">
    <property type="nucleotide sequence ID" value="NC_007643.1"/>
</dbReference>
<gene>
    <name evidence="1" type="ordered locus">Rru_A2653</name>
</gene>
<proteinExistence type="predicted"/>
<evidence type="ECO:0000313" key="2">
    <source>
        <dbReference type="Proteomes" id="UP000001929"/>
    </source>
</evidence>
<sequence length="216" mass="24082">MALDPGGPGLDDLIAYAHETLDYQALERIVGFYGPAYPGAAYGDADRWFRARWRIITLLGLDHAPPRAILDLGTWGGHFPQLARWLGHSCQAINPPGNPLLDELCRWIGMRPVSHRLRENKVLPEFPWYFDLVVALDITFNRKPDGGVFTLREWRFLLDDLKLNHLVPGGRLLLGFPGSGGEAGQGLDDPALLELFAARGGHRLADENVVLFDPLR</sequence>
<evidence type="ECO:0008006" key="3">
    <source>
        <dbReference type="Google" id="ProtNLM"/>
    </source>
</evidence>
<accession>Q2RQZ5</accession>
<dbReference type="EMBL" id="CP000230">
    <property type="protein sequence ID" value="ABC23450.1"/>
    <property type="molecule type" value="Genomic_DNA"/>
</dbReference>
<protein>
    <recommendedName>
        <fullName evidence="3">Methyltransferase type 11 domain-containing protein</fullName>
    </recommendedName>
</protein>
<dbReference type="EnsemblBacteria" id="ABC23450">
    <property type="protein sequence ID" value="ABC23450"/>
    <property type="gene ID" value="Rru_A2653"/>
</dbReference>
<keyword evidence="2" id="KW-1185">Reference proteome</keyword>
<dbReference type="AlphaFoldDB" id="Q2RQZ5"/>
<dbReference type="Proteomes" id="UP000001929">
    <property type="component" value="Chromosome"/>
</dbReference>
<name>Q2RQZ5_RHORT</name>
<dbReference type="STRING" id="269796.Rru_A2653"/>
<reference evidence="1 2" key="1">
    <citation type="journal article" date="2011" name="Stand. Genomic Sci.">
        <title>Complete genome sequence of Rhodospirillum rubrum type strain (S1).</title>
        <authorList>
            <person name="Munk A.C."/>
            <person name="Copeland A."/>
            <person name="Lucas S."/>
            <person name="Lapidus A."/>
            <person name="Del Rio T.G."/>
            <person name="Barry K."/>
            <person name="Detter J.C."/>
            <person name="Hammon N."/>
            <person name="Israni S."/>
            <person name="Pitluck S."/>
            <person name="Brettin T."/>
            <person name="Bruce D."/>
            <person name="Han C."/>
            <person name="Tapia R."/>
            <person name="Gilna P."/>
            <person name="Schmutz J."/>
            <person name="Larimer F."/>
            <person name="Land M."/>
            <person name="Kyrpides N.C."/>
            <person name="Mavromatis K."/>
            <person name="Richardson P."/>
            <person name="Rohde M."/>
            <person name="Goker M."/>
            <person name="Klenk H.P."/>
            <person name="Zhang Y."/>
            <person name="Roberts G.P."/>
            <person name="Reslewic S."/>
            <person name="Schwartz D.C."/>
        </authorList>
    </citation>
    <scope>NUCLEOTIDE SEQUENCE [LARGE SCALE GENOMIC DNA]</scope>
    <source>
        <strain evidence="2">ATCC 11170 / ATH 1.1.1 / DSM 467 / LMG 4362 / NCIMB 8255 / S1</strain>
    </source>
</reference>
<dbReference type="KEGG" id="rru:Rru_A2653"/>
<dbReference type="HOGENOM" id="CLU_1276790_0_0_5"/>
<organism evidence="1 2">
    <name type="scientific">Rhodospirillum rubrum (strain ATCC 11170 / ATH 1.1.1 / DSM 467 / LMG 4362 / NCIMB 8255 / S1)</name>
    <dbReference type="NCBI Taxonomy" id="269796"/>
    <lineage>
        <taxon>Bacteria</taxon>
        <taxon>Pseudomonadati</taxon>
        <taxon>Pseudomonadota</taxon>
        <taxon>Alphaproteobacteria</taxon>
        <taxon>Rhodospirillales</taxon>
        <taxon>Rhodospirillaceae</taxon>
        <taxon>Rhodospirillum</taxon>
    </lineage>
</organism>
<dbReference type="PATRIC" id="fig|269796.9.peg.2760"/>
<evidence type="ECO:0000313" key="1">
    <source>
        <dbReference type="EMBL" id="ABC23450.1"/>
    </source>
</evidence>